<dbReference type="SUPFAM" id="SSF46785">
    <property type="entry name" value="Winged helix' DNA-binding domain"/>
    <property type="match status" value="1"/>
</dbReference>
<feature type="domain" description="HTH gntR-type" evidence="4">
    <location>
        <begin position="9"/>
        <end position="75"/>
    </location>
</feature>
<dbReference type="SMART" id="SM00866">
    <property type="entry name" value="UTRA"/>
    <property type="match status" value="1"/>
</dbReference>
<dbReference type="SUPFAM" id="SSF64288">
    <property type="entry name" value="Chorismate lyase-like"/>
    <property type="match status" value="1"/>
</dbReference>
<dbReference type="RefSeq" id="WP_306977675.1">
    <property type="nucleotide sequence ID" value="NZ_JAUSTQ010000012.1"/>
</dbReference>
<dbReference type="Proteomes" id="UP001224359">
    <property type="component" value="Unassembled WGS sequence"/>
</dbReference>
<comment type="caution">
    <text evidence="5">The sequence shown here is derived from an EMBL/GenBank/DDBJ whole genome shotgun (WGS) entry which is preliminary data.</text>
</comment>
<sequence>MALNYINSIPLHYQLFKEIEEKIYNGKYNEKIPSERELMDEYYVSRSTVRQAISQLVKAGVLERRRGMGTFVKIKPINDWLGNLRSTNETIEMMGMVPGAKLIESRIVKLDSELRRKTGLEEAYYFKRLRYANHLPLGIESHYYPVELGKKLVKFDLNKESFYHLMEEQLGVKSFDADQSITASIINPEDAQLMNLSNKLCVLHTQRKIIDVNEQFVEYEDAIYRSDMYAFNINLSRGFNID</sequence>
<dbReference type="PROSITE" id="PS50949">
    <property type="entry name" value="HTH_GNTR"/>
    <property type="match status" value="1"/>
</dbReference>
<dbReference type="PANTHER" id="PTHR44846">
    <property type="entry name" value="MANNOSYL-D-GLYCERATE TRANSPORT/METABOLISM SYSTEM REPRESSOR MNGR-RELATED"/>
    <property type="match status" value="1"/>
</dbReference>
<dbReference type="PRINTS" id="PR00035">
    <property type="entry name" value="HTHGNTR"/>
</dbReference>
<dbReference type="PANTHER" id="PTHR44846:SF1">
    <property type="entry name" value="MANNOSYL-D-GLYCERATE TRANSPORT_METABOLISM SYSTEM REPRESSOR MNGR-RELATED"/>
    <property type="match status" value="1"/>
</dbReference>
<proteinExistence type="predicted"/>
<organism evidence="5 6">
    <name type="scientific">Alkalibacillus salilacus</name>
    <dbReference type="NCBI Taxonomy" id="284582"/>
    <lineage>
        <taxon>Bacteria</taxon>
        <taxon>Bacillati</taxon>
        <taxon>Bacillota</taxon>
        <taxon>Bacilli</taxon>
        <taxon>Bacillales</taxon>
        <taxon>Bacillaceae</taxon>
        <taxon>Alkalibacillus</taxon>
    </lineage>
</organism>
<dbReference type="InterPro" id="IPR000524">
    <property type="entry name" value="Tscrpt_reg_HTH_GntR"/>
</dbReference>
<dbReference type="EMBL" id="JAUSTQ010000012">
    <property type="protein sequence ID" value="MDQ0160437.1"/>
    <property type="molecule type" value="Genomic_DNA"/>
</dbReference>
<accession>A0ABT9VHJ3</accession>
<protein>
    <submittedName>
        <fullName evidence="5">GntR family transcriptional regulator</fullName>
    </submittedName>
</protein>
<keyword evidence="6" id="KW-1185">Reference proteome</keyword>
<dbReference type="SMART" id="SM00345">
    <property type="entry name" value="HTH_GNTR"/>
    <property type="match status" value="1"/>
</dbReference>
<dbReference type="Gene3D" id="3.40.1410.10">
    <property type="entry name" value="Chorismate lyase-like"/>
    <property type="match status" value="1"/>
</dbReference>
<dbReference type="Pfam" id="PF07702">
    <property type="entry name" value="UTRA"/>
    <property type="match status" value="1"/>
</dbReference>
<reference evidence="5 6" key="1">
    <citation type="submission" date="2023-07" db="EMBL/GenBank/DDBJ databases">
        <title>Genomic Encyclopedia of Type Strains, Phase IV (KMG-IV): sequencing the most valuable type-strain genomes for metagenomic binning, comparative biology and taxonomic classification.</title>
        <authorList>
            <person name="Goeker M."/>
        </authorList>
    </citation>
    <scope>NUCLEOTIDE SEQUENCE [LARGE SCALE GENOMIC DNA]</scope>
    <source>
        <strain evidence="5 6">DSM 16460</strain>
    </source>
</reference>
<dbReference type="InterPro" id="IPR050679">
    <property type="entry name" value="Bact_HTH_transcr_reg"/>
</dbReference>
<gene>
    <name evidence="5" type="ORF">J2S77_002441</name>
</gene>
<dbReference type="CDD" id="cd07377">
    <property type="entry name" value="WHTH_GntR"/>
    <property type="match status" value="1"/>
</dbReference>
<name>A0ABT9VHJ3_9BACI</name>
<dbReference type="InterPro" id="IPR036388">
    <property type="entry name" value="WH-like_DNA-bd_sf"/>
</dbReference>
<evidence type="ECO:0000313" key="5">
    <source>
        <dbReference type="EMBL" id="MDQ0160437.1"/>
    </source>
</evidence>
<dbReference type="InterPro" id="IPR011663">
    <property type="entry name" value="UTRA"/>
</dbReference>
<evidence type="ECO:0000259" key="4">
    <source>
        <dbReference type="PROSITE" id="PS50949"/>
    </source>
</evidence>
<keyword evidence="2" id="KW-0238">DNA-binding</keyword>
<dbReference type="Pfam" id="PF00392">
    <property type="entry name" value="GntR"/>
    <property type="match status" value="1"/>
</dbReference>
<evidence type="ECO:0000313" key="6">
    <source>
        <dbReference type="Proteomes" id="UP001224359"/>
    </source>
</evidence>
<evidence type="ECO:0000256" key="2">
    <source>
        <dbReference type="ARBA" id="ARBA00023125"/>
    </source>
</evidence>
<evidence type="ECO:0000256" key="3">
    <source>
        <dbReference type="ARBA" id="ARBA00023163"/>
    </source>
</evidence>
<keyword evidence="1" id="KW-0805">Transcription regulation</keyword>
<dbReference type="InterPro" id="IPR028978">
    <property type="entry name" value="Chorismate_lyase_/UTRA_dom_sf"/>
</dbReference>
<evidence type="ECO:0000256" key="1">
    <source>
        <dbReference type="ARBA" id="ARBA00023015"/>
    </source>
</evidence>
<dbReference type="Gene3D" id="1.10.10.10">
    <property type="entry name" value="Winged helix-like DNA-binding domain superfamily/Winged helix DNA-binding domain"/>
    <property type="match status" value="1"/>
</dbReference>
<dbReference type="InterPro" id="IPR036390">
    <property type="entry name" value="WH_DNA-bd_sf"/>
</dbReference>
<keyword evidence="3" id="KW-0804">Transcription</keyword>